<evidence type="ECO:0000256" key="1">
    <source>
        <dbReference type="ARBA" id="ARBA00022679"/>
    </source>
</evidence>
<dbReference type="InterPro" id="IPR050832">
    <property type="entry name" value="Bact_Acetyltransf"/>
</dbReference>
<dbReference type="PROSITE" id="PS51186">
    <property type="entry name" value="GNAT"/>
    <property type="match status" value="1"/>
</dbReference>
<dbReference type="EMBL" id="CP097320">
    <property type="protein sequence ID" value="UQX13200.1"/>
    <property type="molecule type" value="Genomic_DNA"/>
</dbReference>
<name>A0ABY4QT46_9MYCO</name>
<dbReference type="Pfam" id="PF00583">
    <property type="entry name" value="Acetyltransf_1"/>
    <property type="match status" value="1"/>
</dbReference>
<accession>A0ABY4QT46</accession>
<feature type="domain" description="N-acetyltransferase" evidence="3">
    <location>
        <begin position="5"/>
        <end position="179"/>
    </location>
</feature>
<reference evidence="4" key="1">
    <citation type="submission" date="2022-05" db="EMBL/GenBank/DDBJ databases">
        <title>A methanotrophic Mycobacterium dominates a cave microbial ecosystem.</title>
        <authorList>
            <person name="Van Spanning R.J.M."/>
            <person name="Guan Q."/>
            <person name="Melkonian C."/>
            <person name="Gallant J."/>
            <person name="Polerecky L."/>
            <person name="Flot J.-F."/>
            <person name="Brandt B.W."/>
            <person name="Braster M."/>
            <person name="Iturbe Espinoza P."/>
            <person name="Aerts J."/>
            <person name="Meima-Franke M."/>
            <person name="Piersma S.R."/>
            <person name="Bunduc C."/>
            <person name="Ummels R."/>
            <person name="Pain A."/>
            <person name="Fleming E.J."/>
            <person name="van der Wel N."/>
            <person name="Gherman V.D."/>
            <person name="Sarbu S.M."/>
            <person name="Bodelier P.L.E."/>
            <person name="Bitter W."/>
        </authorList>
    </citation>
    <scope>NUCLEOTIDE SEQUENCE</scope>
    <source>
        <strain evidence="4">Sulfur Cave</strain>
    </source>
</reference>
<dbReference type="CDD" id="cd04301">
    <property type="entry name" value="NAT_SF"/>
    <property type="match status" value="1"/>
</dbReference>
<keyword evidence="2" id="KW-0012">Acyltransferase</keyword>
<keyword evidence="5" id="KW-1185">Reference proteome</keyword>
<evidence type="ECO:0000313" key="5">
    <source>
        <dbReference type="Proteomes" id="UP001056610"/>
    </source>
</evidence>
<evidence type="ECO:0000256" key="2">
    <source>
        <dbReference type="ARBA" id="ARBA00023315"/>
    </source>
</evidence>
<organism evidence="4 5">
    <name type="scientific">Candidatus Mycobacterium methanotrophicum</name>
    <dbReference type="NCBI Taxonomy" id="2943498"/>
    <lineage>
        <taxon>Bacteria</taxon>
        <taxon>Bacillati</taxon>
        <taxon>Actinomycetota</taxon>
        <taxon>Actinomycetes</taxon>
        <taxon>Mycobacteriales</taxon>
        <taxon>Mycobacteriaceae</taxon>
        <taxon>Mycobacterium</taxon>
    </lineage>
</organism>
<dbReference type="Proteomes" id="UP001056610">
    <property type="component" value="Chromosome"/>
</dbReference>
<dbReference type="PANTHER" id="PTHR43877">
    <property type="entry name" value="AMINOALKYLPHOSPHONATE N-ACETYLTRANSFERASE-RELATED-RELATED"/>
    <property type="match status" value="1"/>
</dbReference>
<keyword evidence="1" id="KW-0808">Transferase</keyword>
<dbReference type="InterPro" id="IPR000182">
    <property type="entry name" value="GNAT_dom"/>
</dbReference>
<gene>
    <name evidence="4" type="ORF">M5I08_18180</name>
</gene>
<evidence type="ECO:0000313" key="4">
    <source>
        <dbReference type="EMBL" id="UQX13200.1"/>
    </source>
</evidence>
<proteinExistence type="predicted"/>
<protein>
    <submittedName>
        <fullName evidence="4">GNAT family N-acetyltransferase</fullName>
    </submittedName>
</protein>
<evidence type="ECO:0000259" key="3">
    <source>
        <dbReference type="PROSITE" id="PS51186"/>
    </source>
</evidence>
<sequence length="180" mass="19357">MEPIARIARANPADTVELAAVAARTFPLACPPSATPANIAAFVTANLSEIRFAEYLADPQRLVLTASHDNRIVGYTMLIRGVGDDPDVQRAVPVRPAVELSKLYVLPDYHGSGASTALMTAALDAAVEWGAGCVWLGVNQKNTRAQRFYTKCGFSVDGVRTFQLGAGIENDYVMVRSSMR</sequence>
<dbReference type="PANTHER" id="PTHR43877:SF1">
    <property type="entry name" value="ACETYLTRANSFERASE"/>
    <property type="match status" value="1"/>
</dbReference>